<dbReference type="Proteomes" id="UP001590951">
    <property type="component" value="Unassembled WGS sequence"/>
</dbReference>
<protein>
    <submittedName>
        <fullName evidence="1">Uncharacterized protein</fullName>
    </submittedName>
</protein>
<dbReference type="PANTHER" id="PTHR42084">
    <property type="entry name" value="YALI0E26631P"/>
    <property type="match status" value="1"/>
</dbReference>
<dbReference type="PANTHER" id="PTHR42084:SF1">
    <property type="entry name" value="SERINE_THREONINE-PROTEIN KINASE PPK6"/>
    <property type="match status" value="1"/>
</dbReference>
<keyword evidence="2" id="KW-1185">Reference proteome</keyword>
<proteinExistence type="predicted"/>
<name>A0ABR4B6T3_9LECA</name>
<gene>
    <name evidence="1" type="ORF">ABVK25_007154</name>
</gene>
<evidence type="ECO:0000313" key="1">
    <source>
        <dbReference type="EMBL" id="KAL2052594.1"/>
    </source>
</evidence>
<reference evidence="1 2" key="1">
    <citation type="submission" date="2024-09" db="EMBL/GenBank/DDBJ databases">
        <title>Rethinking Asexuality: The Enigmatic Case of Functional Sexual Genes in Lepraria (Stereocaulaceae).</title>
        <authorList>
            <person name="Doellman M."/>
            <person name="Sun Y."/>
            <person name="Barcenas-Pena A."/>
            <person name="Lumbsch H.T."/>
            <person name="Grewe F."/>
        </authorList>
    </citation>
    <scope>NUCLEOTIDE SEQUENCE [LARGE SCALE GENOMIC DNA]</scope>
    <source>
        <strain evidence="1 2">Grewe 0041</strain>
    </source>
</reference>
<dbReference type="EMBL" id="JBHFEH010000026">
    <property type="protein sequence ID" value="KAL2052594.1"/>
    <property type="molecule type" value="Genomic_DNA"/>
</dbReference>
<organism evidence="1 2">
    <name type="scientific">Lepraria finkii</name>
    <dbReference type="NCBI Taxonomy" id="1340010"/>
    <lineage>
        <taxon>Eukaryota</taxon>
        <taxon>Fungi</taxon>
        <taxon>Dikarya</taxon>
        <taxon>Ascomycota</taxon>
        <taxon>Pezizomycotina</taxon>
        <taxon>Lecanoromycetes</taxon>
        <taxon>OSLEUM clade</taxon>
        <taxon>Lecanoromycetidae</taxon>
        <taxon>Lecanorales</taxon>
        <taxon>Lecanorineae</taxon>
        <taxon>Stereocaulaceae</taxon>
        <taxon>Lepraria</taxon>
    </lineage>
</organism>
<accession>A0ABR4B6T3</accession>
<comment type="caution">
    <text evidence="1">The sequence shown here is derived from an EMBL/GenBank/DDBJ whole genome shotgun (WGS) entry which is preliminary data.</text>
</comment>
<sequence>MSLDLLKEFVPPQESLRNKLPGQSIIKGITAEEEEDFGDFEDPESVESIIGRLDEGRPQTSLAEELADPADNDEDWGDFTDNADQSVFFDADQELKTQNGHTKRLQIKQQEAKKPLKVSLAPIPLAKAPSTPVSVQFEPESSVNISQDPIAPRKAITPAATAEVEPKLSVIAANAVDVGPPPTNIPPPSVLLPLVATLFQSMSTNVKKAATSQRAYSDPYEPLDLTRIQQIQGTLADARAGARIMAGRKLRWKRDNILSQSMKIGPASGKVSGMKLAGVDKAETRREDQEAAEALRAWKQQVGPLRSAMSMINVHLPGGRLSIPDLAEAMPIRVVKPSEGAVTAPKCCFVCGIKRDERVAKVDVDVEDSFGEWWREYWGHVDCVAFWENHEASLRQR</sequence>
<evidence type="ECO:0000313" key="2">
    <source>
        <dbReference type="Proteomes" id="UP001590951"/>
    </source>
</evidence>